<evidence type="ECO:0000313" key="3">
    <source>
        <dbReference type="Proteomes" id="UP001595799"/>
    </source>
</evidence>
<feature type="transmembrane region" description="Helical" evidence="1">
    <location>
        <begin position="73"/>
        <end position="92"/>
    </location>
</feature>
<organism evidence="2 3">
    <name type="scientific">Fodinicurvata halophila</name>
    <dbReference type="NCBI Taxonomy" id="1419723"/>
    <lineage>
        <taxon>Bacteria</taxon>
        <taxon>Pseudomonadati</taxon>
        <taxon>Pseudomonadota</taxon>
        <taxon>Alphaproteobacteria</taxon>
        <taxon>Rhodospirillales</taxon>
        <taxon>Rhodovibrionaceae</taxon>
        <taxon>Fodinicurvata</taxon>
    </lineage>
</organism>
<evidence type="ECO:0008006" key="4">
    <source>
        <dbReference type="Google" id="ProtNLM"/>
    </source>
</evidence>
<feature type="transmembrane region" description="Helical" evidence="1">
    <location>
        <begin position="49"/>
        <end position="66"/>
    </location>
</feature>
<name>A0ABV8ULC1_9PROT</name>
<gene>
    <name evidence="2" type="ORF">ACFOW6_11085</name>
</gene>
<sequence length="93" mass="10039">MFEWLGEALGSIIAAIGRLAAAIWDGVSGALDGFFDGLARGVGLQNADWLAWLLLAFGLYLIYSGLRDLFRRIILGGLIKFLIGCALMTYVVS</sequence>
<protein>
    <recommendedName>
        <fullName evidence="4">MFS transporter</fullName>
    </recommendedName>
</protein>
<proteinExistence type="predicted"/>
<comment type="caution">
    <text evidence="2">The sequence shown here is derived from an EMBL/GenBank/DDBJ whole genome shotgun (WGS) entry which is preliminary data.</text>
</comment>
<reference evidence="3" key="1">
    <citation type="journal article" date="2019" name="Int. J. Syst. Evol. Microbiol.">
        <title>The Global Catalogue of Microorganisms (GCM) 10K type strain sequencing project: providing services to taxonomists for standard genome sequencing and annotation.</title>
        <authorList>
            <consortium name="The Broad Institute Genomics Platform"/>
            <consortium name="The Broad Institute Genome Sequencing Center for Infectious Disease"/>
            <person name="Wu L."/>
            <person name="Ma J."/>
        </authorList>
    </citation>
    <scope>NUCLEOTIDE SEQUENCE [LARGE SCALE GENOMIC DNA]</scope>
    <source>
        <strain evidence="3">CECT 8472</strain>
    </source>
</reference>
<evidence type="ECO:0000313" key="2">
    <source>
        <dbReference type="EMBL" id="MFC4352086.1"/>
    </source>
</evidence>
<accession>A0ABV8ULC1</accession>
<keyword evidence="1" id="KW-0472">Membrane</keyword>
<keyword evidence="1" id="KW-0812">Transmembrane</keyword>
<keyword evidence="3" id="KW-1185">Reference proteome</keyword>
<dbReference type="EMBL" id="JBHSCW010000006">
    <property type="protein sequence ID" value="MFC4352086.1"/>
    <property type="molecule type" value="Genomic_DNA"/>
</dbReference>
<evidence type="ECO:0000256" key="1">
    <source>
        <dbReference type="SAM" id="Phobius"/>
    </source>
</evidence>
<keyword evidence="1" id="KW-1133">Transmembrane helix</keyword>
<dbReference type="RefSeq" id="WP_382422437.1">
    <property type="nucleotide sequence ID" value="NZ_JBHSCW010000006.1"/>
</dbReference>
<dbReference type="Proteomes" id="UP001595799">
    <property type="component" value="Unassembled WGS sequence"/>
</dbReference>